<dbReference type="SUPFAM" id="SSF56112">
    <property type="entry name" value="Protein kinase-like (PK-like)"/>
    <property type="match status" value="1"/>
</dbReference>
<dbReference type="PROSITE" id="PS50011">
    <property type="entry name" value="PROTEIN_KINASE_DOM"/>
    <property type="match status" value="1"/>
</dbReference>
<reference evidence="2 3" key="1">
    <citation type="submission" date="2014-04" db="EMBL/GenBank/DDBJ databases">
        <authorList>
            <consortium name="DOE Joint Genome Institute"/>
            <person name="Kuo A."/>
            <person name="Kohler A."/>
            <person name="Nagy L.G."/>
            <person name="Floudas D."/>
            <person name="Copeland A."/>
            <person name="Barry K.W."/>
            <person name="Cichocki N."/>
            <person name="Veneault-Fourrey C."/>
            <person name="LaButti K."/>
            <person name="Lindquist E.A."/>
            <person name="Lipzen A."/>
            <person name="Lundell T."/>
            <person name="Morin E."/>
            <person name="Murat C."/>
            <person name="Sun H."/>
            <person name="Tunlid A."/>
            <person name="Henrissat B."/>
            <person name="Grigoriev I.V."/>
            <person name="Hibbett D.S."/>
            <person name="Martin F."/>
            <person name="Nordberg H.P."/>
            <person name="Cantor M.N."/>
            <person name="Hua S.X."/>
        </authorList>
    </citation>
    <scope>NUCLEOTIDE SEQUENCE [LARGE SCALE GENOMIC DNA]</scope>
    <source>
        <strain evidence="2 3">Foug A</strain>
    </source>
</reference>
<proteinExistence type="predicted"/>
<dbReference type="SMART" id="SM00220">
    <property type="entry name" value="S_TKc"/>
    <property type="match status" value="1"/>
</dbReference>
<dbReference type="STRING" id="1036808.A0A0C3A8Y7"/>
<dbReference type="PROSITE" id="PS00108">
    <property type="entry name" value="PROTEIN_KINASE_ST"/>
    <property type="match status" value="1"/>
</dbReference>
<dbReference type="InterPro" id="IPR051681">
    <property type="entry name" value="Ser/Thr_Kinases-Pseudokinases"/>
</dbReference>
<name>A0A0C3A8Y7_9AGAM</name>
<gene>
    <name evidence="2" type="ORF">SCLCIDRAFT_511119</name>
</gene>
<evidence type="ECO:0000313" key="3">
    <source>
        <dbReference type="Proteomes" id="UP000053989"/>
    </source>
</evidence>
<sequence length="370" mass="41398">MESPRSRQENLSKAPLDYSISHGEHRNGEAVVNSRHLTWCLPSNEENTPPFPLWGALAALVQRAFRALVKILASIYRVKKTLRQTNRSETWLLRAARYSSSLDNEIDHDCILAINTGNSTIYQGILRSSGTRVAIKTIRWVVADSVVVKRTLREVHVCSKLRHDNILPLLGITTIPSQMVSIVTPWMSQGNAHDYVQDTSVDPRPLILDIVRGLFYLHNHVLGPIIHGDLKGMNVLISEKGRALLTDFGHSRLTNSSFSMTADRPCGGTLNWLAPENVDTGECSSPGDIWAFGMTALELFSRTNPFHGVQGQSAVLKRIVLGPLPSRPDDAWSCSRMTDAWWNMCSLCWERDPLLRPEISELMGMIEQLV</sequence>
<evidence type="ECO:0000313" key="2">
    <source>
        <dbReference type="EMBL" id="KIM70173.1"/>
    </source>
</evidence>
<dbReference type="EMBL" id="KN822005">
    <property type="protein sequence ID" value="KIM70173.1"/>
    <property type="molecule type" value="Genomic_DNA"/>
</dbReference>
<dbReference type="HOGENOM" id="CLU_000288_7_18_1"/>
<dbReference type="InParanoid" id="A0A0C3A8Y7"/>
<organism evidence="2 3">
    <name type="scientific">Scleroderma citrinum Foug A</name>
    <dbReference type="NCBI Taxonomy" id="1036808"/>
    <lineage>
        <taxon>Eukaryota</taxon>
        <taxon>Fungi</taxon>
        <taxon>Dikarya</taxon>
        <taxon>Basidiomycota</taxon>
        <taxon>Agaricomycotina</taxon>
        <taxon>Agaricomycetes</taxon>
        <taxon>Agaricomycetidae</taxon>
        <taxon>Boletales</taxon>
        <taxon>Sclerodermatineae</taxon>
        <taxon>Sclerodermataceae</taxon>
        <taxon>Scleroderma</taxon>
    </lineage>
</organism>
<dbReference type="Gene3D" id="1.10.510.10">
    <property type="entry name" value="Transferase(Phosphotransferase) domain 1"/>
    <property type="match status" value="1"/>
</dbReference>
<dbReference type="InterPro" id="IPR011009">
    <property type="entry name" value="Kinase-like_dom_sf"/>
</dbReference>
<reference evidence="3" key="2">
    <citation type="submission" date="2015-01" db="EMBL/GenBank/DDBJ databases">
        <title>Evolutionary Origins and Diversification of the Mycorrhizal Mutualists.</title>
        <authorList>
            <consortium name="DOE Joint Genome Institute"/>
            <consortium name="Mycorrhizal Genomics Consortium"/>
            <person name="Kohler A."/>
            <person name="Kuo A."/>
            <person name="Nagy L.G."/>
            <person name="Floudas D."/>
            <person name="Copeland A."/>
            <person name="Barry K.W."/>
            <person name="Cichocki N."/>
            <person name="Veneault-Fourrey C."/>
            <person name="LaButti K."/>
            <person name="Lindquist E.A."/>
            <person name="Lipzen A."/>
            <person name="Lundell T."/>
            <person name="Morin E."/>
            <person name="Murat C."/>
            <person name="Riley R."/>
            <person name="Ohm R."/>
            <person name="Sun H."/>
            <person name="Tunlid A."/>
            <person name="Henrissat B."/>
            <person name="Grigoriev I.V."/>
            <person name="Hibbett D.S."/>
            <person name="Martin F."/>
        </authorList>
    </citation>
    <scope>NUCLEOTIDE SEQUENCE [LARGE SCALE GENOMIC DNA]</scope>
    <source>
        <strain evidence="3">Foug A</strain>
    </source>
</reference>
<dbReference type="InterPro" id="IPR000719">
    <property type="entry name" value="Prot_kinase_dom"/>
</dbReference>
<keyword evidence="3" id="KW-1185">Reference proteome</keyword>
<evidence type="ECO:0000259" key="1">
    <source>
        <dbReference type="PROSITE" id="PS50011"/>
    </source>
</evidence>
<feature type="domain" description="Protein kinase" evidence="1">
    <location>
        <begin position="76"/>
        <end position="370"/>
    </location>
</feature>
<dbReference type="InterPro" id="IPR008271">
    <property type="entry name" value="Ser/Thr_kinase_AS"/>
</dbReference>
<dbReference type="GO" id="GO:0005524">
    <property type="term" value="F:ATP binding"/>
    <property type="evidence" value="ECO:0007669"/>
    <property type="project" value="InterPro"/>
</dbReference>
<dbReference type="AlphaFoldDB" id="A0A0C3A8Y7"/>
<dbReference type="Pfam" id="PF00069">
    <property type="entry name" value="Pkinase"/>
    <property type="match status" value="1"/>
</dbReference>
<dbReference type="OrthoDB" id="4062651at2759"/>
<dbReference type="Proteomes" id="UP000053989">
    <property type="component" value="Unassembled WGS sequence"/>
</dbReference>
<accession>A0A0C3A8Y7</accession>
<dbReference type="GO" id="GO:0004674">
    <property type="term" value="F:protein serine/threonine kinase activity"/>
    <property type="evidence" value="ECO:0007669"/>
    <property type="project" value="TreeGrafter"/>
</dbReference>
<dbReference type="PANTHER" id="PTHR44329">
    <property type="entry name" value="SERINE/THREONINE-PROTEIN KINASE TNNI3K-RELATED"/>
    <property type="match status" value="1"/>
</dbReference>
<protein>
    <recommendedName>
        <fullName evidence="1">Protein kinase domain-containing protein</fullName>
    </recommendedName>
</protein>